<sequence length="100" mass="11284">MLRDVIDLRKNMMQQRRKVEGPKKIEEVHGHAAQERQSQTSRLTRDPGMSSASRRGPPVDYSPRGSSVLPTPQAGVMDTFLKRFCNGARAAINYSKFKQP</sequence>
<feature type="compositionally biased region" description="Basic and acidic residues" evidence="3">
    <location>
        <begin position="1"/>
        <end position="10"/>
    </location>
</feature>
<dbReference type="PANTHER" id="PTHR23253">
    <property type="entry name" value="EUKARYOTIC TRANSLATION INITIATION FACTOR 4 GAMMA"/>
    <property type="match status" value="1"/>
</dbReference>
<accession>A0A5P1ELQ6</accession>
<keyword evidence="2" id="KW-0648">Protein biosynthesis</keyword>
<evidence type="ECO:0000313" key="5">
    <source>
        <dbReference type="Proteomes" id="UP000243459"/>
    </source>
</evidence>
<protein>
    <submittedName>
        <fullName evidence="4">Uncharacterized protein</fullName>
    </submittedName>
</protein>
<dbReference type="Gramene" id="ONK64980">
    <property type="protein sequence ID" value="ONK64980"/>
    <property type="gene ID" value="A4U43_C07F32160"/>
</dbReference>
<evidence type="ECO:0000256" key="3">
    <source>
        <dbReference type="SAM" id="MobiDB-lite"/>
    </source>
</evidence>
<proteinExistence type="predicted"/>
<dbReference type="GO" id="GO:0003743">
    <property type="term" value="F:translation initiation factor activity"/>
    <property type="evidence" value="ECO:0007669"/>
    <property type="project" value="UniProtKB-KW"/>
</dbReference>
<keyword evidence="1" id="KW-0396">Initiation factor</keyword>
<dbReference type="EMBL" id="CM007387">
    <property type="protein sequence ID" value="ONK64980.1"/>
    <property type="molecule type" value="Genomic_DNA"/>
</dbReference>
<dbReference type="PANTHER" id="PTHR23253:SF9">
    <property type="entry name" value="EUKARYOTIC TRANSLATION INITIATION FACTOR 4 GAMMA 2"/>
    <property type="match status" value="1"/>
</dbReference>
<organism evidence="4 5">
    <name type="scientific">Asparagus officinalis</name>
    <name type="common">Garden asparagus</name>
    <dbReference type="NCBI Taxonomy" id="4686"/>
    <lineage>
        <taxon>Eukaryota</taxon>
        <taxon>Viridiplantae</taxon>
        <taxon>Streptophyta</taxon>
        <taxon>Embryophyta</taxon>
        <taxon>Tracheophyta</taxon>
        <taxon>Spermatophyta</taxon>
        <taxon>Magnoliopsida</taxon>
        <taxon>Liliopsida</taxon>
        <taxon>Asparagales</taxon>
        <taxon>Asparagaceae</taxon>
        <taxon>Asparagoideae</taxon>
        <taxon>Asparagus</taxon>
    </lineage>
</organism>
<dbReference type="GO" id="GO:0003729">
    <property type="term" value="F:mRNA binding"/>
    <property type="evidence" value="ECO:0007669"/>
    <property type="project" value="TreeGrafter"/>
</dbReference>
<gene>
    <name evidence="4" type="ORF">A4U43_C07F32160</name>
</gene>
<evidence type="ECO:0000313" key="4">
    <source>
        <dbReference type="EMBL" id="ONK64980.1"/>
    </source>
</evidence>
<feature type="region of interest" description="Disordered" evidence="3">
    <location>
        <begin position="1"/>
        <end position="72"/>
    </location>
</feature>
<dbReference type="GO" id="GO:0016281">
    <property type="term" value="C:eukaryotic translation initiation factor 4F complex"/>
    <property type="evidence" value="ECO:0007669"/>
    <property type="project" value="TreeGrafter"/>
</dbReference>
<feature type="compositionally biased region" description="Basic and acidic residues" evidence="3">
    <location>
        <begin position="17"/>
        <end position="34"/>
    </location>
</feature>
<evidence type="ECO:0000256" key="1">
    <source>
        <dbReference type="ARBA" id="ARBA00022540"/>
    </source>
</evidence>
<reference evidence="5" key="1">
    <citation type="journal article" date="2017" name="Nat. Commun.">
        <title>The asparagus genome sheds light on the origin and evolution of a young Y chromosome.</title>
        <authorList>
            <person name="Harkess A."/>
            <person name="Zhou J."/>
            <person name="Xu C."/>
            <person name="Bowers J.E."/>
            <person name="Van der Hulst R."/>
            <person name="Ayyampalayam S."/>
            <person name="Mercati F."/>
            <person name="Riccardi P."/>
            <person name="McKain M.R."/>
            <person name="Kakrana A."/>
            <person name="Tang H."/>
            <person name="Ray J."/>
            <person name="Groenendijk J."/>
            <person name="Arikit S."/>
            <person name="Mathioni S.M."/>
            <person name="Nakano M."/>
            <person name="Shan H."/>
            <person name="Telgmann-Rauber A."/>
            <person name="Kanno A."/>
            <person name="Yue Z."/>
            <person name="Chen H."/>
            <person name="Li W."/>
            <person name="Chen Y."/>
            <person name="Xu X."/>
            <person name="Zhang Y."/>
            <person name="Luo S."/>
            <person name="Chen H."/>
            <person name="Gao J."/>
            <person name="Mao Z."/>
            <person name="Pires J.C."/>
            <person name="Luo M."/>
            <person name="Kudrna D."/>
            <person name="Wing R.A."/>
            <person name="Meyers B.C."/>
            <person name="Yi K."/>
            <person name="Kong H."/>
            <person name="Lavrijsen P."/>
            <person name="Sunseri F."/>
            <person name="Falavigna A."/>
            <person name="Ye Y."/>
            <person name="Leebens-Mack J.H."/>
            <person name="Chen G."/>
        </authorList>
    </citation>
    <scope>NUCLEOTIDE SEQUENCE [LARGE SCALE GENOMIC DNA]</scope>
    <source>
        <strain evidence="5">cv. DH0086</strain>
    </source>
</reference>
<dbReference type="AlphaFoldDB" id="A0A5P1ELQ6"/>
<keyword evidence="5" id="KW-1185">Reference proteome</keyword>
<dbReference type="Proteomes" id="UP000243459">
    <property type="component" value="Chromosome 7"/>
</dbReference>
<name>A0A5P1ELQ6_ASPOF</name>
<evidence type="ECO:0000256" key="2">
    <source>
        <dbReference type="ARBA" id="ARBA00022917"/>
    </source>
</evidence>